<dbReference type="EMBL" id="JBHLTG010000012">
    <property type="protein sequence ID" value="MFC0682268.1"/>
    <property type="molecule type" value="Genomic_DNA"/>
</dbReference>
<keyword evidence="3" id="KW-1185">Reference proteome</keyword>
<evidence type="ECO:0008006" key="4">
    <source>
        <dbReference type="Google" id="ProtNLM"/>
    </source>
</evidence>
<proteinExistence type="predicted"/>
<comment type="caution">
    <text evidence="2">The sequence shown here is derived from an EMBL/GenBank/DDBJ whole genome shotgun (WGS) entry which is preliminary data.</text>
</comment>
<evidence type="ECO:0000313" key="2">
    <source>
        <dbReference type="EMBL" id="MFC0682268.1"/>
    </source>
</evidence>
<dbReference type="Proteomes" id="UP001589896">
    <property type="component" value="Unassembled WGS sequence"/>
</dbReference>
<gene>
    <name evidence="2" type="ORF">ACFFGH_30940</name>
</gene>
<keyword evidence="1" id="KW-0812">Transmembrane</keyword>
<sequence>MQPMFPIPAPPGTPPWVGGLFVLAAVATVVVLILQAVRYFRSNRDDDDSH</sequence>
<reference evidence="2 3" key="1">
    <citation type="submission" date="2024-09" db="EMBL/GenBank/DDBJ databases">
        <authorList>
            <person name="Sun Q."/>
            <person name="Mori K."/>
        </authorList>
    </citation>
    <scope>NUCLEOTIDE SEQUENCE [LARGE SCALE GENOMIC DNA]</scope>
    <source>
        <strain evidence="2 3">KCTC 23076</strain>
    </source>
</reference>
<evidence type="ECO:0000313" key="3">
    <source>
        <dbReference type="Proteomes" id="UP001589896"/>
    </source>
</evidence>
<name>A0ABV6S2D0_9GAMM</name>
<keyword evidence="1" id="KW-0472">Membrane</keyword>
<dbReference type="RefSeq" id="WP_386676134.1">
    <property type="nucleotide sequence ID" value="NZ_JBHLTG010000012.1"/>
</dbReference>
<evidence type="ECO:0000256" key="1">
    <source>
        <dbReference type="SAM" id="Phobius"/>
    </source>
</evidence>
<protein>
    <recommendedName>
        <fullName evidence="4">Transmembrane protein</fullName>
    </recommendedName>
</protein>
<organism evidence="2 3">
    <name type="scientific">Lysobacter korlensis</name>
    <dbReference type="NCBI Taxonomy" id="553636"/>
    <lineage>
        <taxon>Bacteria</taxon>
        <taxon>Pseudomonadati</taxon>
        <taxon>Pseudomonadota</taxon>
        <taxon>Gammaproteobacteria</taxon>
        <taxon>Lysobacterales</taxon>
        <taxon>Lysobacteraceae</taxon>
        <taxon>Lysobacter</taxon>
    </lineage>
</organism>
<accession>A0ABV6S2D0</accession>
<feature type="transmembrane region" description="Helical" evidence="1">
    <location>
        <begin position="16"/>
        <end position="34"/>
    </location>
</feature>
<keyword evidence="1" id="KW-1133">Transmembrane helix</keyword>